<gene>
    <name evidence="6" type="ORF">N7493_000734</name>
</gene>
<dbReference type="InterPro" id="IPR016166">
    <property type="entry name" value="FAD-bd_PCMH"/>
</dbReference>
<evidence type="ECO:0000256" key="1">
    <source>
        <dbReference type="ARBA" id="ARBA00005466"/>
    </source>
</evidence>
<proteinExistence type="inferred from homology"/>
<evidence type="ECO:0000259" key="5">
    <source>
        <dbReference type="PROSITE" id="PS51387"/>
    </source>
</evidence>
<reference evidence="6" key="2">
    <citation type="submission" date="2023-01" db="EMBL/GenBank/DDBJ databases">
        <authorList>
            <person name="Petersen C."/>
        </authorList>
    </citation>
    <scope>NUCLEOTIDE SEQUENCE</scope>
    <source>
        <strain evidence="6">IBT 17514</strain>
    </source>
</reference>
<sequence length="497" mass="54981">MSMDEEDDRVSVATYNLERAIAHARLYITHLSTQTFYSPSSPLYTESIESHYAVNARLYPACILQPRSADEVSQAVKILVEEDDGSLECQFAVRSGGHTTWAGAAGIKDGVTIDMSMMNSTIYHPENSTASIMAGARWASVYTTLKEFGVAVTGGRSDTLGVGGLITGGGLSYFTARDGFVCDNIENIELVLANGEIINANNETNSDLFRAQKGGSNNFGIITKINIRTFEQGDLWGGVILHDMSTVQQQISALVNFTDKVEEDPNASLVSLWQYSSVLNMTIAGTGPQYLIPVENPEPYREFLAIPSISSSTRFADIYDLMMETSPPSGQRVILLTLTFGNDERVLQKLVDTQGELVEEVKPYMHSVDWNFVSFLQPFPSLFGKKGNERSGGNVLGLDRMKKNHLVYLLFLSWDDSRDDSLIRYAGSQIIAQVRAYAESIGQDHPYLYLNYADKSQNPLRGYGEENFNKILRVAKKYDPTGVFQTQMPGGFKVTKS</sequence>
<dbReference type="InterPro" id="IPR016169">
    <property type="entry name" value="FAD-bd_PCMH_sub2"/>
</dbReference>
<dbReference type="SUPFAM" id="SSF56176">
    <property type="entry name" value="FAD-binding/transporter-associated domain-like"/>
    <property type="match status" value="1"/>
</dbReference>
<dbReference type="Gene3D" id="3.30.465.10">
    <property type="match status" value="1"/>
</dbReference>
<dbReference type="GO" id="GO:0016491">
    <property type="term" value="F:oxidoreductase activity"/>
    <property type="evidence" value="ECO:0007669"/>
    <property type="project" value="UniProtKB-KW"/>
</dbReference>
<dbReference type="PROSITE" id="PS51387">
    <property type="entry name" value="FAD_PCMH"/>
    <property type="match status" value="1"/>
</dbReference>
<evidence type="ECO:0000256" key="4">
    <source>
        <dbReference type="ARBA" id="ARBA00023002"/>
    </source>
</evidence>
<dbReference type="AlphaFoldDB" id="A0AAD6N197"/>
<dbReference type="PANTHER" id="PTHR42973:SF53">
    <property type="entry name" value="FAD-BINDING PCMH-TYPE DOMAIN-CONTAINING PROTEIN-RELATED"/>
    <property type="match status" value="1"/>
</dbReference>
<organism evidence="6 7">
    <name type="scientific">Penicillium malachiteum</name>
    <dbReference type="NCBI Taxonomy" id="1324776"/>
    <lineage>
        <taxon>Eukaryota</taxon>
        <taxon>Fungi</taxon>
        <taxon>Dikarya</taxon>
        <taxon>Ascomycota</taxon>
        <taxon>Pezizomycotina</taxon>
        <taxon>Eurotiomycetes</taxon>
        <taxon>Eurotiomycetidae</taxon>
        <taxon>Eurotiales</taxon>
        <taxon>Aspergillaceae</taxon>
        <taxon>Penicillium</taxon>
    </lineage>
</organism>
<dbReference type="EMBL" id="JAQJAN010000001">
    <property type="protein sequence ID" value="KAJ5740862.1"/>
    <property type="molecule type" value="Genomic_DNA"/>
</dbReference>
<comment type="caution">
    <text evidence="6">The sequence shown here is derived from an EMBL/GenBank/DDBJ whole genome shotgun (WGS) entry which is preliminary data.</text>
</comment>
<evidence type="ECO:0000256" key="3">
    <source>
        <dbReference type="ARBA" id="ARBA00022827"/>
    </source>
</evidence>
<comment type="similarity">
    <text evidence="1">Belongs to the oxygen-dependent FAD-linked oxidoreductase family.</text>
</comment>
<name>A0AAD6N197_9EURO</name>
<dbReference type="Proteomes" id="UP001215712">
    <property type="component" value="Unassembled WGS sequence"/>
</dbReference>
<dbReference type="InterPro" id="IPR012951">
    <property type="entry name" value="BBE"/>
</dbReference>
<reference evidence="6" key="1">
    <citation type="journal article" date="2023" name="IMA Fungus">
        <title>Comparative genomic study of the Penicillium genus elucidates a diverse pangenome and 15 lateral gene transfer events.</title>
        <authorList>
            <person name="Petersen C."/>
            <person name="Sorensen T."/>
            <person name="Nielsen M.R."/>
            <person name="Sondergaard T.E."/>
            <person name="Sorensen J.L."/>
            <person name="Fitzpatrick D.A."/>
            <person name="Frisvad J.C."/>
            <person name="Nielsen K.L."/>
        </authorList>
    </citation>
    <scope>NUCLEOTIDE SEQUENCE</scope>
    <source>
        <strain evidence="6">IBT 17514</strain>
    </source>
</reference>
<evidence type="ECO:0000313" key="6">
    <source>
        <dbReference type="EMBL" id="KAJ5740862.1"/>
    </source>
</evidence>
<evidence type="ECO:0000313" key="7">
    <source>
        <dbReference type="Proteomes" id="UP001215712"/>
    </source>
</evidence>
<dbReference type="InterPro" id="IPR036318">
    <property type="entry name" value="FAD-bd_PCMH-like_sf"/>
</dbReference>
<keyword evidence="3" id="KW-0274">FAD</keyword>
<dbReference type="InterPro" id="IPR050416">
    <property type="entry name" value="FAD-linked_Oxidoreductase"/>
</dbReference>
<dbReference type="Pfam" id="PF01565">
    <property type="entry name" value="FAD_binding_4"/>
    <property type="match status" value="1"/>
</dbReference>
<evidence type="ECO:0000256" key="2">
    <source>
        <dbReference type="ARBA" id="ARBA00022630"/>
    </source>
</evidence>
<keyword evidence="4" id="KW-0560">Oxidoreductase</keyword>
<dbReference type="PANTHER" id="PTHR42973">
    <property type="entry name" value="BINDING OXIDOREDUCTASE, PUTATIVE (AFU_ORTHOLOGUE AFUA_1G17690)-RELATED"/>
    <property type="match status" value="1"/>
</dbReference>
<protein>
    <recommendedName>
        <fullName evidence="5">FAD-binding PCMH-type domain-containing protein</fullName>
    </recommendedName>
</protein>
<feature type="domain" description="FAD-binding PCMH-type" evidence="5">
    <location>
        <begin position="56"/>
        <end position="232"/>
    </location>
</feature>
<keyword evidence="7" id="KW-1185">Reference proteome</keyword>
<keyword evidence="2" id="KW-0285">Flavoprotein</keyword>
<dbReference type="GO" id="GO:0071949">
    <property type="term" value="F:FAD binding"/>
    <property type="evidence" value="ECO:0007669"/>
    <property type="project" value="InterPro"/>
</dbReference>
<dbReference type="Pfam" id="PF08031">
    <property type="entry name" value="BBE"/>
    <property type="match status" value="1"/>
</dbReference>
<dbReference type="InterPro" id="IPR006094">
    <property type="entry name" value="Oxid_FAD_bind_N"/>
</dbReference>
<accession>A0AAD6N197</accession>